<dbReference type="EMBL" id="AOLY01000005">
    <property type="protein sequence ID" value="EMA34360.1"/>
    <property type="molecule type" value="Genomic_DNA"/>
</dbReference>
<dbReference type="STRING" id="1227453.C444_02456"/>
<keyword evidence="2" id="KW-1133">Transmembrane helix</keyword>
<evidence type="ECO:0000313" key="3">
    <source>
        <dbReference type="EMBL" id="EMA34360.1"/>
    </source>
</evidence>
<dbReference type="eggNOG" id="arCOG02830">
    <property type="taxonomic scope" value="Archaea"/>
</dbReference>
<feature type="region of interest" description="Disordered" evidence="1">
    <location>
        <begin position="42"/>
        <end position="82"/>
    </location>
</feature>
<comment type="caution">
    <text evidence="3">The sequence shown here is derived from an EMBL/GenBank/DDBJ whole genome shotgun (WGS) entry which is preliminary data.</text>
</comment>
<feature type="transmembrane region" description="Helical" evidence="2">
    <location>
        <begin position="20"/>
        <end position="39"/>
    </location>
</feature>
<accession>M0LQN5</accession>
<feature type="compositionally biased region" description="Pro residues" evidence="1">
    <location>
        <begin position="54"/>
        <end position="64"/>
    </location>
</feature>
<name>M0LQN5_HALJT</name>
<dbReference type="Proteomes" id="UP000011524">
    <property type="component" value="Unassembled WGS sequence"/>
</dbReference>
<evidence type="ECO:0000313" key="4">
    <source>
        <dbReference type="Proteomes" id="UP000011524"/>
    </source>
</evidence>
<protein>
    <submittedName>
        <fullName evidence="3">Uncharacterized protein</fullName>
    </submittedName>
</protein>
<reference evidence="3 4" key="1">
    <citation type="journal article" date="2014" name="PLoS Genet.">
        <title>Phylogenetically driven sequencing of extremely halophilic archaea reveals strategies for static and dynamic osmo-response.</title>
        <authorList>
            <person name="Becker E.A."/>
            <person name="Seitzer P.M."/>
            <person name="Tritt A."/>
            <person name="Larsen D."/>
            <person name="Krusor M."/>
            <person name="Yao A.I."/>
            <person name="Wu D."/>
            <person name="Madern D."/>
            <person name="Eisen J.A."/>
            <person name="Darling A.E."/>
            <person name="Facciotti M.T."/>
        </authorList>
    </citation>
    <scope>NUCLEOTIDE SEQUENCE [LARGE SCALE GENOMIC DNA]</scope>
    <source>
        <strain evidence="4">ATCC 49778 / DSM 6131 / JCM 7785 / NBRC 101032 / NCIMB 13157 / TR-1</strain>
    </source>
</reference>
<evidence type="ECO:0000256" key="1">
    <source>
        <dbReference type="SAM" id="MobiDB-lite"/>
    </source>
</evidence>
<evidence type="ECO:0000256" key="2">
    <source>
        <dbReference type="SAM" id="Phobius"/>
    </source>
</evidence>
<keyword evidence="2" id="KW-0472">Membrane</keyword>
<proteinExistence type="predicted"/>
<gene>
    <name evidence="3" type="ORF">C444_02456</name>
</gene>
<sequence length="299" mass="32205">MAAEDQFNQAFEGPLVQPRSLAVGIALASLVVLGGCNAFSTAGPSGGERTVTPAPVPTPDPSLPPGVTANSISDPERLGSAHERRLTNRSYTVTVVRTVQFANGTTARRLERGRIVGDDGVILSWRHRAGHERAGGDTIVGRRSWTNESVHVLRFQYANGTTRYMVEESHQRYPYRRTAYNVATTLSDENAAVVASDTNADPPTYVLESRDLGEEWATSADLDRVETSSIRAIVTGTGLLTRASVRYTGTRDGAPAVANSTIRFDTDSGAVTRPTWVETALKQQSRENETNAESTQATG</sequence>
<dbReference type="AlphaFoldDB" id="M0LQN5"/>
<keyword evidence="4" id="KW-1185">Reference proteome</keyword>
<keyword evidence="2" id="KW-0812">Transmembrane</keyword>
<organism evidence="3 4">
    <name type="scientific">Haloarcula japonica (strain ATCC 49778 / DSM 6131 / JCM 7785 / NBRC 101032 / NCIMB 13157 / TR-1)</name>
    <dbReference type="NCBI Taxonomy" id="1227453"/>
    <lineage>
        <taxon>Archaea</taxon>
        <taxon>Methanobacteriati</taxon>
        <taxon>Methanobacteriota</taxon>
        <taxon>Stenosarchaea group</taxon>
        <taxon>Halobacteria</taxon>
        <taxon>Halobacteriales</taxon>
        <taxon>Haloarculaceae</taxon>
        <taxon>Haloarcula</taxon>
    </lineage>
</organism>
<dbReference type="PATRIC" id="fig|1227453.3.peg.500"/>